<comment type="subcellular location">
    <subcellularLocation>
        <location evidence="1">Cytoplasm</location>
    </subcellularLocation>
</comment>
<dbReference type="CDD" id="cd10023">
    <property type="entry name" value="14-3-3_theta"/>
    <property type="match status" value="1"/>
</dbReference>
<dbReference type="EMBL" id="OX395128">
    <property type="protein sequence ID" value="CAI5769554.1"/>
    <property type="molecule type" value="Genomic_DNA"/>
</dbReference>
<organism evidence="8 9">
    <name type="scientific">Podarcis lilfordi</name>
    <name type="common">Lilford's wall lizard</name>
    <dbReference type="NCBI Taxonomy" id="74358"/>
    <lineage>
        <taxon>Eukaryota</taxon>
        <taxon>Metazoa</taxon>
        <taxon>Chordata</taxon>
        <taxon>Craniata</taxon>
        <taxon>Vertebrata</taxon>
        <taxon>Euteleostomi</taxon>
        <taxon>Lepidosauria</taxon>
        <taxon>Squamata</taxon>
        <taxon>Bifurcata</taxon>
        <taxon>Unidentata</taxon>
        <taxon>Episquamata</taxon>
        <taxon>Laterata</taxon>
        <taxon>Lacertibaenia</taxon>
        <taxon>Lacertidae</taxon>
        <taxon>Podarcis</taxon>
    </lineage>
</organism>
<feature type="region of interest" description="Disordered" evidence="6">
    <location>
        <begin position="1"/>
        <end position="89"/>
    </location>
</feature>
<evidence type="ECO:0000256" key="1">
    <source>
        <dbReference type="ARBA" id="ARBA00004496"/>
    </source>
</evidence>
<feature type="region of interest" description="Disordered" evidence="6">
    <location>
        <begin position="104"/>
        <end position="155"/>
    </location>
</feature>
<dbReference type="InterPro" id="IPR042584">
    <property type="entry name" value="14-3-3_theta"/>
</dbReference>
<evidence type="ECO:0000259" key="7">
    <source>
        <dbReference type="SMART" id="SM00101"/>
    </source>
</evidence>
<dbReference type="SMART" id="SM00101">
    <property type="entry name" value="14_3_3"/>
    <property type="match status" value="1"/>
</dbReference>
<comment type="similarity">
    <text evidence="2 5">Belongs to the 14-3-3 family.</text>
</comment>
<dbReference type="SUPFAM" id="SSF48445">
    <property type="entry name" value="14-3-3 protein"/>
    <property type="match status" value="1"/>
</dbReference>
<dbReference type="PANTHER" id="PTHR18860">
    <property type="entry name" value="14-3-3 PROTEIN"/>
    <property type="match status" value="1"/>
</dbReference>
<feature type="domain" description="14-3-3" evidence="7">
    <location>
        <begin position="159"/>
        <end position="397"/>
    </location>
</feature>
<reference evidence="8" key="1">
    <citation type="submission" date="2022-12" db="EMBL/GenBank/DDBJ databases">
        <authorList>
            <person name="Alioto T."/>
            <person name="Alioto T."/>
            <person name="Gomez Garrido J."/>
        </authorList>
    </citation>
    <scope>NUCLEOTIDE SEQUENCE</scope>
</reference>
<feature type="compositionally biased region" description="Low complexity" evidence="6">
    <location>
        <begin position="20"/>
        <end position="30"/>
    </location>
</feature>
<dbReference type="Proteomes" id="UP001178461">
    <property type="component" value="Chromosome 3"/>
</dbReference>
<evidence type="ECO:0000256" key="4">
    <source>
        <dbReference type="ARBA" id="ARBA00022490"/>
    </source>
</evidence>
<evidence type="ECO:0000256" key="5">
    <source>
        <dbReference type="RuleBase" id="RU003466"/>
    </source>
</evidence>
<name>A0AA35NZK2_9SAUR</name>
<keyword evidence="9" id="KW-1185">Reference proteome</keyword>
<accession>A0AA35NZK2</accession>
<evidence type="ECO:0000313" key="9">
    <source>
        <dbReference type="Proteomes" id="UP001178461"/>
    </source>
</evidence>
<evidence type="ECO:0000256" key="6">
    <source>
        <dbReference type="SAM" id="MobiDB-lite"/>
    </source>
</evidence>
<feature type="compositionally biased region" description="Low complexity" evidence="6">
    <location>
        <begin position="76"/>
        <end position="89"/>
    </location>
</feature>
<evidence type="ECO:0000256" key="3">
    <source>
        <dbReference type="ARBA" id="ARBA00014997"/>
    </source>
</evidence>
<dbReference type="AlphaFoldDB" id="A0AA35NZK2"/>
<dbReference type="FunFam" id="1.20.190.20:FF:000001">
    <property type="entry name" value="14-3-3 gamma 1"/>
    <property type="match status" value="1"/>
</dbReference>
<keyword evidence="4" id="KW-0963">Cytoplasm</keyword>
<sequence>MATVTSAHPGPNWRKPRGPSCRSSSSSARANRTCAPSLPAARDFSAHLRGGAQEGDWPRRAEGRGTGSGSARRLAELQQQQRREQQQQQRWFCGWRRERFSLALSLSPPPSSPPPPPPPPPHLLDPAPERSERSRPSRRPPARPSASADPGFEVPSDFTEMIQKAKLAEQAERYDDMATCMKAVTEQGAELSNEERNLLSVAYKNVVGGRRSAWRVISSIEQKTDGNDKKMQLVKDYREKVESELKSICTTVLELLDKYLIANATNPESKVFYLKMKGDYFRYLAEVASGDDRKQTIENSQAAYQEAFDISKKEMQPTHPIRLGLALNFSVFYYEILNNPELACTLAKTAFDEAIAELDTLNEDSYKDSTLIMQLLRDNLTLWTSDSAGEECDAAEGAEN</sequence>
<dbReference type="InterPro" id="IPR023409">
    <property type="entry name" value="14-3-3_CS"/>
</dbReference>
<evidence type="ECO:0000256" key="2">
    <source>
        <dbReference type="ARBA" id="ARBA00006141"/>
    </source>
</evidence>
<dbReference type="InterPro" id="IPR023410">
    <property type="entry name" value="14-3-3_domain"/>
</dbReference>
<protein>
    <recommendedName>
        <fullName evidence="3">14-3-3 protein theta</fullName>
    </recommendedName>
</protein>
<proteinExistence type="inferred from homology"/>
<feature type="compositionally biased region" description="Pro residues" evidence="6">
    <location>
        <begin position="107"/>
        <end position="123"/>
    </location>
</feature>
<dbReference type="PROSITE" id="PS00797">
    <property type="entry name" value="1433_2"/>
    <property type="match status" value="1"/>
</dbReference>
<dbReference type="GO" id="GO:0005737">
    <property type="term" value="C:cytoplasm"/>
    <property type="evidence" value="ECO:0007669"/>
    <property type="project" value="UniProtKB-SubCell"/>
</dbReference>
<dbReference type="PRINTS" id="PR00305">
    <property type="entry name" value="1433ZETA"/>
</dbReference>
<dbReference type="Gene3D" id="1.20.190.20">
    <property type="entry name" value="14-3-3 domain"/>
    <property type="match status" value="1"/>
</dbReference>
<dbReference type="InterPro" id="IPR000308">
    <property type="entry name" value="14-3-3"/>
</dbReference>
<dbReference type="Pfam" id="PF00244">
    <property type="entry name" value="14-3-3"/>
    <property type="match status" value="1"/>
</dbReference>
<dbReference type="InterPro" id="IPR036815">
    <property type="entry name" value="14-3-3_dom_sf"/>
</dbReference>
<dbReference type="PROSITE" id="PS00796">
    <property type="entry name" value="1433_1"/>
    <property type="match status" value="1"/>
</dbReference>
<evidence type="ECO:0000313" key="8">
    <source>
        <dbReference type="EMBL" id="CAI5769554.1"/>
    </source>
</evidence>
<gene>
    <name evidence="8" type="ORF">PODLI_1B000290</name>
</gene>